<dbReference type="InterPro" id="IPR008146">
    <property type="entry name" value="Gln_synth_cat_dom"/>
</dbReference>
<dbReference type="PROSITE" id="PS51986">
    <property type="entry name" value="GS_BETA_GRASP"/>
    <property type="match status" value="1"/>
</dbReference>
<evidence type="ECO:0000313" key="5">
    <source>
        <dbReference type="EMBL" id="SBW03566.1"/>
    </source>
</evidence>
<gene>
    <name evidence="5" type="primary">glnA</name>
    <name evidence="5" type="ORF">KL86DPRO_20165</name>
</gene>
<dbReference type="PANTHER" id="PTHR42974">
    <property type="entry name" value="GLUTAMINE SYNTHETASE"/>
    <property type="match status" value="1"/>
</dbReference>
<accession>A0A212JVS5</accession>
<dbReference type="GO" id="GO:0006542">
    <property type="term" value="P:glutamine biosynthetic process"/>
    <property type="evidence" value="ECO:0007669"/>
    <property type="project" value="InterPro"/>
</dbReference>
<dbReference type="Pfam" id="PF18318">
    <property type="entry name" value="Gln-synt_C-ter"/>
    <property type="match status" value="1"/>
</dbReference>
<proteinExistence type="inferred from homology"/>
<comment type="similarity">
    <text evidence="1 2">Belongs to the glutamine synthetase family.</text>
</comment>
<dbReference type="Gene3D" id="3.30.590.10">
    <property type="entry name" value="Glutamine synthetase/guanido kinase, catalytic domain"/>
    <property type="match status" value="1"/>
</dbReference>
<dbReference type="PROSITE" id="PS51987">
    <property type="entry name" value="GS_CATALYTIC"/>
    <property type="match status" value="1"/>
</dbReference>
<evidence type="ECO:0000256" key="1">
    <source>
        <dbReference type="PROSITE-ProRule" id="PRU01330"/>
    </source>
</evidence>
<dbReference type="EMBL" id="FLUQ01000002">
    <property type="protein sequence ID" value="SBW03566.1"/>
    <property type="molecule type" value="Genomic_DNA"/>
</dbReference>
<feature type="domain" description="GS catalytic" evidence="4">
    <location>
        <begin position="186"/>
        <end position="621"/>
    </location>
</feature>
<dbReference type="InterPro" id="IPR008147">
    <property type="entry name" value="Gln_synt_N"/>
</dbReference>
<feature type="domain" description="GS beta-grasp" evidence="3">
    <location>
        <begin position="88"/>
        <end position="181"/>
    </location>
</feature>
<dbReference type="Pfam" id="PF00120">
    <property type="entry name" value="Gln-synt_C"/>
    <property type="match status" value="1"/>
</dbReference>
<reference evidence="5" key="1">
    <citation type="submission" date="2016-04" db="EMBL/GenBank/DDBJ databases">
        <authorList>
            <person name="Evans L.H."/>
            <person name="Alamgir A."/>
            <person name="Owens N."/>
            <person name="Weber N.D."/>
            <person name="Virtaneva K."/>
            <person name="Barbian K."/>
            <person name="Babar A."/>
            <person name="Rosenke K."/>
        </authorList>
    </citation>
    <scope>NUCLEOTIDE SEQUENCE</scope>
    <source>
        <strain evidence="5">86</strain>
    </source>
</reference>
<dbReference type="PROSITE" id="PS00181">
    <property type="entry name" value="GLNA_ATP"/>
    <property type="match status" value="1"/>
</dbReference>
<dbReference type="InterPro" id="IPR022147">
    <property type="entry name" value="GSIII_N"/>
</dbReference>
<dbReference type="InterPro" id="IPR014746">
    <property type="entry name" value="Gln_synth/guanido_kin_cat_dom"/>
</dbReference>
<evidence type="ECO:0000259" key="3">
    <source>
        <dbReference type="PROSITE" id="PS51986"/>
    </source>
</evidence>
<organism evidence="5">
    <name type="scientific">uncultured delta proteobacterium</name>
    <dbReference type="NCBI Taxonomy" id="34034"/>
    <lineage>
        <taxon>Bacteria</taxon>
        <taxon>Deltaproteobacteria</taxon>
        <taxon>environmental samples</taxon>
    </lineage>
</organism>
<protein>
    <submittedName>
        <fullName evidence="5">Type-3 glutamine synthetase</fullName>
        <ecNumber evidence="5">6.3.1.2</ecNumber>
    </submittedName>
</protein>
<dbReference type="AlphaFoldDB" id="A0A212JVS5"/>
<dbReference type="EC" id="6.3.1.2" evidence="5"/>
<dbReference type="Pfam" id="PF12437">
    <property type="entry name" value="GSIII_N"/>
    <property type="match status" value="1"/>
</dbReference>
<keyword evidence="5" id="KW-0436">Ligase</keyword>
<dbReference type="InterPro" id="IPR052725">
    <property type="entry name" value="GS_Type-3"/>
</dbReference>
<evidence type="ECO:0000256" key="2">
    <source>
        <dbReference type="RuleBase" id="RU000384"/>
    </source>
</evidence>
<dbReference type="SUPFAM" id="SSF55931">
    <property type="entry name" value="Glutamine synthetase/guanido kinase"/>
    <property type="match status" value="1"/>
</dbReference>
<dbReference type="SMART" id="SM01230">
    <property type="entry name" value="Gln-synt_C"/>
    <property type="match status" value="1"/>
</dbReference>
<dbReference type="PANTHER" id="PTHR42974:SF1">
    <property type="entry name" value="TYPE-3 GLUTAMINE SYNTHETASE"/>
    <property type="match status" value="1"/>
</dbReference>
<dbReference type="GO" id="GO:0004356">
    <property type="term" value="F:glutamine synthetase activity"/>
    <property type="evidence" value="ECO:0007669"/>
    <property type="project" value="UniProtKB-EC"/>
</dbReference>
<evidence type="ECO:0000259" key="4">
    <source>
        <dbReference type="PROSITE" id="PS51987"/>
    </source>
</evidence>
<name>A0A212JVS5_9DELT</name>
<dbReference type="Gene3D" id="1.20.120.1560">
    <property type="match status" value="1"/>
</dbReference>
<sequence length="732" mass="80388">MSYSLRNAVRLSLATEAPATNPTPQCGATHMEIFGRDVFGLRAMRQRLPKQVFARLEQAIEKGEGLHEGDADVVASAMKDWAIEKGASHYTHWFQPMTGLTAEKHDAFLTPAGRGDVIYEFSGKTLVMGEPDASSFPSGGIRSTFEARGYTAWDPTSPAFILANERGKTLYIPTMFVSYTGESLDRKTPLIRSLKAVSEQALRILRLFGNATATHVTAMAGVEQEYFLVDKRLFKLRADLMLAGRTIYGFKSSKGQELEDQYFGSINPRVLAFMAEMEEHLFALGIPAHTRHNEVAPNQFEFAPVYEPANIATDHNMLSMQVMKSVAERHGFACLLHEKPFAGVNGSGKHNNWSLCDSDGNNLFDPGKTPWDNVQFLVFLAAVLRATHKHAAAIRLATVGAGNDHRLGANEAPPAILSIFLGDQVTQIIESIAKGNGSASGVANAPIELGVTCMPPLPKDVSDRNRTSSLAFTGNKFEFRAVGSSMSVAPANTVLNTAMANALNEIATELETSVGEGMPLTKAVQSLLERLFREHMPVVFNGNGYTEEWQQEAARRGLPNYRDTVTALSHYTDPEVMDVFLSTNVLSERELLARQEILLETYIRHIHVEAKLAISMGRSVILPAAMKALKDMAEVVASVKAMVPDAKDLPEETLYHTMRGHVHGLMKAVEKLDADHEKLDAMTGTLKRAEASRDILVPAMAECRAHADALEAIMDDALWPLPKYGELLWNHC</sequence>
<dbReference type="InterPro" id="IPR040577">
    <property type="entry name" value="Gln-synt_C"/>
</dbReference>
<dbReference type="InterPro" id="IPR027303">
    <property type="entry name" value="Gln_synth_gly_rich_site"/>
</dbReference>